<evidence type="ECO:0008006" key="4">
    <source>
        <dbReference type="Google" id="ProtNLM"/>
    </source>
</evidence>
<dbReference type="CDD" id="cd09272">
    <property type="entry name" value="RNase_HI_RT_Ty1"/>
    <property type="match status" value="1"/>
</dbReference>
<evidence type="ECO:0000313" key="2">
    <source>
        <dbReference type="EMBL" id="KAJ8900052.1"/>
    </source>
</evidence>
<feature type="region of interest" description="Disordered" evidence="1">
    <location>
        <begin position="1"/>
        <end position="22"/>
    </location>
</feature>
<evidence type="ECO:0000313" key="3">
    <source>
        <dbReference type="Proteomes" id="UP001159364"/>
    </source>
</evidence>
<proteinExistence type="predicted"/>
<dbReference type="AlphaFoldDB" id="A0AAV8UFN8"/>
<gene>
    <name evidence="2" type="ORF">K2173_024167</name>
</gene>
<accession>A0AAV8UFN8</accession>
<sequence>METSSSNSIIPAKNPTPNNQTSSQIIIQQENSVFPTNVILDETNYSLWSQLMEMRIGACNKIGYLNGEAKKLAHGDPDLATWVAKNSKVKCWLIDSMSPSLMQRFVRLPTAKDIWEVVSKMFYDGSDETCIFDLNQRSFSTKQTGRPLATYYNELVAIFQEIDHRTISQEGTTEGVVQMHSAMARLRVHIFLNGLDSKFYQVHREILRKDPNLDLESTYAYLRREYQQRQTMGNSRSIPESTHAKSMNLHCDNKAAIEITQNPVQHDCTKHVKVDIHFIKEKVDQKFIQLPFVHSEGQLADILTKAISGKVFHGIINKLGMIDIYPPT</sequence>
<reference evidence="2 3" key="1">
    <citation type="submission" date="2021-09" db="EMBL/GenBank/DDBJ databases">
        <title>Genomic insights and catalytic innovation underlie evolution of tropane alkaloids biosynthesis.</title>
        <authorList>
            <person name="Wang Y.-J."/>
            <person name="Tian T."/>
            <person name="Huang J.-P."/>
            <person name="Huang S.-X."/>
        </authorList>
    </citation>
    <scope>NUCLEOTIDE SEQUENCE [LARGE SCALE GENOMIC DNA]</scope>
    <source>
        <strain evidence="2">KIB-2018</strain>
        <tissue evidence="2">Leaf</tissue>
    </source>
</reference>
<keyword evidence="3" id="KW-1185">Reference proteome</keyword>
<comment type="caution">
    <text evidence="2">The sequence shown here is derived from an EMBL/GenBank/DDBJ whole genome shotgun (WGS) entry which is preliminary data.</text>
</comment>
<organism evidence="2 3">
    <name type="scientific">Erythroxylum novogranatense</name>
    <dbReference type="NCBI Taxonomy" id="1862640"/>
    <lineage>
        <taxon>Eukaryota</taxon>
        <taxon>Viridiplantae</taxon>
        <taxon>Streptophyta</taxon>
        <taxon>Embryophyta</taxon>
        <taxon>Tracheophyta</taxon>
        <taxon>Spermatophyta</taxon>
        <taxon>Magnoliopsida</taxon>
        <taxon>eudicotyledons</taxon>
        <taxon>Gunneridae</taxon>
        <taxon>Pentapetalae</taxon>
        <taxon>rosids</taxon>
        <taxon>fabids</taxon>
        <taxon>Malpighiales</taxon>
        <taxon>Erythroxylaceae</taxon>
        <taxon>Erythroxylum</taxon>
    </lineage>
</organism>
<dbReference type="Proteomes" id="UP001159364">
    <property type="component" value="Linkage Group LG08"/>
</dbReference>
<protein>
    <recommendedName>
        <fullName evidence="4">Retrotransposon Copia-like N-terminal domain-containing protein</fullName>
    </recommendedName>
</protein>
<dbReference type="PANTHER" id="PTHR37610">
    <property type="entry name" value="CCHC-TYPE DOMAIN-CONTAINING PROTEIN"/>
    <property type="match status" value="1"/>
</dbReference>
<name>A0AAV8UFN8_9ROSI</name>
<dbReference type="Pfam" id="PF14223">
    <property type="entry name" value="Retrotran_gag_2"/>
    <property type="match status" value="1"/>
</dbReference>
<evidence type="ECO:0000256" key="1">
    <source>
        <dbReference type="SAM" id="MobiDB-lite"/>
    </source>
</evidence>
<dbReference type="EMBL" id="JAIWQS010000008">
    <property type="protein sequence ID" value="KAJ8900052.1"/>
    <property type="molecule type" value="Genomic_DNA"/>
</dbReference>
<dbReference type="PANTHER" id="PTHR37610:SF45">
    <property type="entry name" value="RETROTRANSPOSON GAG DOMAIN-CONTAINING PROTEIN"/>
    <property type="match status" value="1"/>
</dbReference>